<name>A0AAU9D9Z0_9LACO</name>
<organism evidence="1 2">
    <name type="scientific">Xylocopilactobacillus apicola</name>
    <dbReference type="NCBI Taxonomy" id="2932184"/>
    <lineage>
        <taxon>Bacteria</taxon>
        <taxon>Bacillati</taxon>
        <taxon>Bacillota</taxon>
        <taxon>Bacilli</taxon>
        <taxon>Lactobacillales</taxon>
        <taxon>Lactobacillaceae</taxon>
        <taxon>Xylocopilactobacillus</taxon>
    </lineage>
</organism>
<proteinExistence type="predicted"/>
<keyword evidence="2" id="KW-1185">Reference proteome</keyword>
<dbReference type="Proteomes" id="UP001321861">
    <property type="component" value="Chromosome"/>
</dbReference>
<reference evidence="1 2" key="1">
    <citation type="journal article" date="2023" name="Microbiol. Spectr.">
        <title>Symbiosis of Carpenter Bees with Uncharacterized Lactic Acid Bacteria Showing NAD Auxotrophy.</title>
        <authorList>
            <person name="Kawasaki S."/>
            <person name="Ozawa K."/>
            <person name="Mori T."/>
            <person name="Yamamoto A."/>
            <person name="Ito M."/>
            <person name="Ohkuma M."/>
            <person name="Sakamoto M."/>
            <person name="Matsutani M."/>
        </authorList>
    </citation>
    <scope>NUCLEOTIDE SEQUENCE [LARGE SCALE GENOMIC DNA]</scope>
    <source>
        <strain evidence="1 2">XA3</strain>
    </source>
</reference>
<dbReference type="AlphaFoldDB" id="A0AAU9D9Z0"/>
<accession>A0AAU9D9Z0</accession>
<evidence type="ECO:0000313" key="1">
    <source>
        <dbReference type="EMBL" id="BDR57632.1"/>
    </source>
</evidence>
<protein>
    <submittedName>
        <fullName evidence="1">Uncharacterized protein</fullName>
    </submittedName>
</protein>
<dbReference type="KEGG" id="xap:XA3_00730"/>
<sequence>MTNFDPHNPVYMFLYTVILDNIPDGFNIVRCNEQSNLIVISEKIKSAILNSRLKGIEFC</sequence>
<gene>
    <name evidence="1" type="ORF">XA3_00730</name>
</gene>
<dbReference type="EMBL" id="AP026802">
    <property type="protein sequence ID" value="BDR57632.1"/>
    <property type="molecule type" value="Genomic_DNA"/>
</dbReference>
<evidence type="ECO:0000313" key="2">
    <source>
        <dbReference type="Proteomes" id="UP001321861"/>
    </source>
</evidence>